<evidence type="ECO:0000313" key="2">
    <source>
        <dbReference type="EMBL" id="CDZ77863.1"/>
    </source>
</evidence>
<keyword evidence="3" id="KW-1185">Reference proteome</keyword>
<organism evidence="2 3">
    <name type="scientific">Legionella massiliensis</name>
    <dbReference type="NCBI Taxonomy" id="1034943"/>
    <lineage>
        <taxon>Bacteria</taxon>
        <taxon>Pseudomonadati</taxon>
        <taxon>Pseudomonadota</taxon>
        <taxon>Gammaproteobacteria</taxon>
        <taxon>Legionellales</taxon>
        <taxon>Legionellaceae</taxon>
        <taxon>Legionella</taxon>
    </lineage>
</organism>
<name>A0A078L1C6_9GAMM</name>
<evidence type="ECO:0000313" key="3">
    <source>
        <dbReference type="Proteomes" id="UP000044071"/>
    </source>
</evidence>
<dbReference type="RefSeq" id="WP_043874326.1">
    <property type="nucleotide sequence ID" value="NZ_CCVW01000002.1"/>
</dbReference>
<reference evidence="2 3" key="1">
    <citation type="submission" date="2014-06" db="EMBL/GenBank/DDBJ databases">
        <authorList>
            <person name="Urmite Genomes Urmite Genomes"/>
        </authorList>
    </citation>
    <scope>NUCLEOTIDE SEQUENCE [LARGE SCALE GENOMIC DNA]</scope>
</reference>
<accession>A0A078L1C6</accession>
<proteinExistence type="predicted"/>
<sequence>MGKRKQTASTHEAASLNLPLVMTGQSSDSPAAASSVAQSSEDKASTPPESPRVSELISQHSIFISDAQDKGLEHLFNEYSKIKHSLKSKDQKNITKATYSLLILIKQLENHPKKKLINSHLKNCWYLRAACLFYVEVSANPGSISRRQEAYNCIRKAIELGFDDSKHASPTLFDFLAKSYEWRDAGLAHTRRLKRIADLTEERRDLYDEDIRKSACVTSFIKSYSHNRTIIQRYLAEIFPEQAQTILEHALELKPKSQTPGYISPRF</sequence>
<feature type="compositionally biased region" description="Low complexity" evidence="1">
    <location>
        <begin position="26"/>
        <end position="39"/>
    </location>
</feature>
<dbReference type="AlphaFoldDB" id="A0A078L1C6"/>
<feature type="region of interest" description="Disordered" evidence="1">
    <location>
        <begin position="1"/>
        <end position="52"/>
    </location>
</feature>
<protein>
    <submittedName>
        <fullName evidence="2">Uncharacterized protein</fullName>
    </submittedName>
</protein>
<dbReference type="Proteomes" id="UP000044071">
    <property type="component" value="Unassembled WGS sequence"/>
</dbReference>
<evidence type="ECO:0000256" key="1">
    <source>
        <dbReference type="SAM" id="MobiDB-lite"/>
    </source>
</evidence>
<gene>
    <name evidence="2" type="ORF">BN59_02156</name>
</gene>
<dbReference type="EMBL" id="CCSB01000002">
    <property type="protein sequence ID" value="CDZ77863.1"/>
    <property type="molecule type" value="Genomic_DNA"/>
</dbReference>